<dbReference type="InterPro" id="IPR049712">
    <property type="entry name" value="Poly_export"/>
</dbReference>
<keyword evidence="5" id="KW-1185">Reference proteome</keyword>
<dbReference type="PANTHER" id="PTHR33619:SF3">
    <property type="entry name" value="POLYSACCHARIDE EXPORT PROTEIN GFCE-RELATED"/>
    <property type="match status" value="1"/>
</dbReference>
<dbReference type="InterPro" id="IPR019554">
    <property type="entry name" value="Soluble_ligand-bd"/>
</dbReference>
<evidence type="ECO:0000256" key="1">
    <source>
        <dbReference type="ARBA" id="ARBA00022729"/>
    </source>
</evidence>
<name>A0AA43Q2Y1_9GAMM</name>
<comment type="caution">
    <text evidence="4">The sequence shown here is derived from an EMBL/GenBank/DDBJ whole genome shotgun (WGS) entry which is preliminary data.</text>
</comment>
<feature type="domain" description="Polysaccharide export protein N-terminal" evidence="2">
    <location>
        <begin position="38"/>
        <end position="110"/>
    </location>
</feature>
<keyword evidence="1" id="KW-0732">Signal</keyword>
<accession>A0AA43Q2Y1</accession>
<organism evidence="4 5">
    <name type="scientific">Candidatus Methylobacter titanis</name>
    <dbReference type="NCBI Taxonomy" id="3053457"/>
    <lineage>
        <taxon>Bacteria</taxon>
        <taxon>Pseudomonadati</taxon>
        <taxon>Pseudomonadota</taxon>
        <taxon>Gammaproteobacteria</taxon>
        <taxon>Methylococcales</taxon>
        <taxon>Methylococcaceae</taxon>
        <taxon>Methylobacter</taxon>
    </lineage>
</organism>
<reference evidence="4" key="1">
    <citation type="submission" date="2023-01" db="EMBL/GenBank/DDBJ databases">
        <title>Biogeochemical cycle of methane in antarctic sediments.</title>
        <authorList>
            <person name="Roldan D.M."/>
            <person name="Menes R.J."/>
        </authorList>
    </citation>
    <scope>NUCLEOTIDE SEQUENCE [LARGE SCALE GENOMIC DNA]</scope>
    <source>
        <strain evidence="4">K-2018 MAG008</strain>
    </source>
</reference>
<dbReference type="Proteomes" id="UP001160519">
    <property type="component" value="Unassembled WGS sequence"/>
</dbReference>
<dbReference type="EMBL" id="JAQSDF010000014">
    <property type="protein sequence ID" value="MDI1230793.1"/>
    <property type="molecule type" value="Genomic_DNA"/>
</dbReference>
<protein>
    <submittedName>
        <fullName evidence="4">Polysaccharide biosynthesis/export family protein</fullName>
    </submittedName>
</protein>
<evidence type="ECO:0000313" key="4">
    <source>
        <dbReference type="EMBL" id="MDI1230793.1"/>
    </source>
</evidence>
<gene>
    <name evidence="4" type="ORF">PSU93_06570</name>
</gene>
<evidence type="ECO:0000313" key="5">
    <source>
        <dbReference type="Proteomes" id="UP001160519"/>
    </source>
</evidence>
<dbReference type="Gene3D" id="3.10.560.10">
    <property type="entry name" value="Outer membrane lipoprotein wza domain like"/>
    <property type="match status" value="1"/>
</dbReference>
<dbReference type="GO" id="GO:0015159">
    <property type="term" value="F:polysaccharide transmembrane transporter activity"/>
    <property type="evidence" value="ECO:0007669"/>
    <property type="project" value="InterPro"/>
</dbReference>
<evidence type="ECO:0000259" key="2">
    <source>
        <dbReference type="Pfam" id="PF02563"/>
    </source>
</evidence>
<dbReference type="InterPro" id="IPR003715">
    <property type="entry name" value="Poly_export_N"/>
</dbReference>
<dbReference type="Pfam" id="PF02563">
    <property type="entry name" value="Poly_export"/>
    <property type="match status" value="1"/>
</dbReference>
<feature type="domain" description="Soluble ligand binding" evidence="3">
    <location>
        <begin position="118"/>
        <end position="167"/>
    </location>
</feature>
<dbReference type="Pfam" id="PF10531">
    <property type="entry name" value="SLBB"/>
    <property type="match status" value="1"/>
</dbReference>
<dbReference type="Gene3D" id="3.30.1950.10">
    <property type="entry name" value="wza like domain"/>
    <property type="match status" value="1"/>
</dbReference>
<dbReference type="PANTHER" id="PTHR33619">
    <property type="entry name" value="POLYSACCHARIDE EXPORT PROTEIN GFCE-RELATED"/>
    <property type="match status" value="1"/>
</dbReference>
<proteinExistence type="predicted"/>
<evidence type="ECO:0000259" key="3">
    <source>
        <dbReference type="Pfam" id="PF10531"/>
    </source>
</evidence>
<sequence>MNTFTLKSFIFSYYGHSLRAIFFGSILLLSNQTFALAADVYRLNPGDKLEITVWEEESLKQEVVVLPDGTISFPLVGHVAAAGKTTEDLVKLLRERLNKFIPDSEINVSLLAAEGNLIYVTGEVAHPGKFIMNGPTDVMQALSMAGGLTAFAKKNSIIILRHEADGQARSFPFEYGDVEDGDNIESNIQLQSGDTIVAP</sequence>
<dbReference type="AlphaFoldDB" id="A0AA43Q2Y1"/>